<dbReference type="PANTHER" id="PTHR12526:SF600">
    <property type="entry name" value="GLYCOSYL TRANSFERASE GROUP 1"/>
    <property type="match status" value="1"/>
</dbReference>
<dbReference type="Proteomes" id="UP000198386">
    <property type="component" value="Unassembled WGS sequence"/>
</dbReference>
<sequence length="397" mass="43241">MEVVSISTHAPYDGIPHAGGEFYGRHAQLLSESHGLTVVCPWTPANEAALQRPARGSYRRVVVTPPSRRRRQDRRTLATRALPFLTRGPFLRALLGDPDLRALLQRADRIELQWFDMVVLAPRLRRALPGTPLTGVFHDVVSQGHLRMLTSSGAPVSRRLLALVRLVLSVPLEWRAVRALRTAVVLSDKDRVLLERRGAGDRVVVLPPALDEPDMPASPRERPPAIPEVLFVGAMWRPENTDAASWLLREVWPRVRDRVPGARLTIAGANPTAALRRQAEAVAGVELTGQVESLAPCYRRASVAVSPMRLGAGVKLKGVVAMLWGVPVVATTVGAEGIEGQDVFVAVEDDAAAFASAVARVLTDPGPALEVAARAHAWSHARYSSQGHRRVLQALYP</sequence>
<protein>
    <submittedName>
        <fullName evidence="1">Glycosyltransferase involved in cell wall bisynthesis</fullName>
    </submittedName>
</protein>
<accession>A0A239IAC7</accession>
<evidence type="ECO:0000313" key="1">
    <source>
        <dbReference type="EMBL" id="SNS90258.1"/>
    </source>
</evidence>
<keyword evidence="1" id="KW-0808">Transferase</keyword>
<evidence type="ECO:0000313" key="2">
    <source>
        <dbReference type="Proteomes" id="UP000198386"/>
    </source>
</evidence>
<keyword evidence="2" id="KW-1185">Reference proteome</keyword>
<dbReference type="PANTHER" id="PTHR12526">
    <property type="entry name" value="GLYCOSYLTRANSFERASE"/>
    <property type="match status" value="1"/>
</dbReference>
<dbReference type="Pfam" id="PF13692">
    <property type="entry name" value="Glyco_trans_1_4"/>
    <property type="match status" value="1"/>
</dbReference>
<reference evidence="2" key="1">
    <citation type="submission" date="2017-06" db="EMBL/GenBank/DDBJ databases">
        <authorList>
            <person name="Varghese N."/>
            <person name="Submissions S."/>
        </authorList>
    </citation>
    <scope>NUCLEOTIDE SEQUENCE [LARGE SCALE GENOMIC DNA]</scope>
    <source>
        <strain evidence="2">DSM 45423</strain>
    </source>
</reference>
<dbReference type="SUPFAM" id="SSF53756">
    <property type="entry name" value="UDP-Glycosyltransferase/glycogen phosphorylase"/>
    <property type="match status" value="1"/>
</dbReference>
<name>A0A239IAC7_9ACTN</name>
<gene>
    <name evidence="1" type="ORF">SAMN04488107_4243</name>
</gene>
<dbReference type="GO" id="GO:0016757">
    <property type="term" value="F:glycosyltransferase activity"/>
    <property type="evidence" value="ECO:0007669"/>
    <property type="project" value="TreeGrafter"/>
</dbReference>
<dbReference type="AlphaFoldDB" id="A0A239IAC7"/>
<proteinExistence type="predicted"/>
<dbReference type="EMBL" id="FZOH01000010">
    <property type="protein sequence ID" value="SNS90258.1"/>
    <property type="molecule type" value="Genomic_DNA"/>
</dbReference>
<dbReference type="RefSeq" id="WP_141233873.1">
    <property type="nucleotide sequence ID" value="NZ_FZOH01000010.1"/>
</dbReference>
<dbReference type="OrthoDB" id="5142720at2"/>
<dbReference type="Gene3D" id="3.40.50.2000">
    <property type="entry name" value="Glycogen Phosphorylase B"/>
    <property type="match status" value="2"/>
</dbReference>
<organism evidence="1 2">
    <name type="scientific">Geodermatophilus saharensis</name>
    <dbReference type="NCBI Taxonomy" id="1137994"/>
    <lineage>
        <taxon>Bacteria</taxon>
        <taxon>Bacillati</taxon>
        <taxon>Actinomycetota</taxon>
        <taxon>Actinomycetes</taxon>
        <taxon>Geodermatophilales</taxon>
        <taxon>Geodermatophilaceae</taxon>
        <taxon>Geodermatophilus</taxon>
    </lineage>
</organism>